<dbReference type="Proteomes" id="UP001303373">
    <property type="component" value="Chromosome 2"/>
</dbReference>
<dbReference type="Pfam" id="PF04616">
    <property type="entry name" value="Glyco_hydro_43"/>
    <property type="match status" value="1"/>
</dbReference>
<sequence length="529" mass="56286">MSHPQASQPLSTAKDMNTMESANLSSTPLPATFASPSTPRSVATPLSANSIKSNSNANQSIPKAQDAESVAKLTFFQKHFTRVQEDPEKVGTSTRRFSFRSFGFIFSVGTLLVILIIAASVAGAVIAKHHHKTALQIGGPINSQNPFDPTSSTNPNNTNSKSTVRAAIVENFPDPSILLVNGTWYAYATNNGAGILQDIKPNATHQDTIDGAHQQEAEQVYANIQVATSTDFVTWELRNASNDPLPTVGDWARKGVNATSVAGLEKSNVWAPAIIQRETDHKYVLYYSAVAKNQTLPDAMKLQHHPPAHCVGAAVSQSDSPLGPFVPADEPLACPVSDGGAIDPAVIKDADGAIWTLWKVDGNNIGHGGECGNTFKPIMSTPIKLQRMKDDGVNADGEPITIMTNTDEDGPLVEAPALVRSPGSDPRYFLFFSSGCTRARDYDVKYATSENITGPYVRANKPLLQTGDFGLTAPGSVGVHSDNKGNLNMAFHARVLVDGAGVRAMFTTALKFSGDKVTLESAVKSGSTA</sequence>
<evidence type="ECO:0000313" key="8">
    <source>
        <dbReference type="EMBL" id="WPG98675.1"/>
    </source>
</evidence>
<dbReference type="Gene3D" id="2.115.10.20">
    <property type="entry name" value="Glycosyl hydrolase domain, family 43"/>
    <property type="match status" value="1"/>
</dbReference>
<keyword evidence="7" id="KW-0472">Membrane</keyword>
<dbReference type="InterPro" id="IPR006710">
    <property type="entry name" value="Glyco_hydro_43"/>
</dbReference>
<name>A0AAQ3M2I5_9PEZI</name>
<evidence type="ECO:0000256" key="7">
    <source>
        <dbReference type="SAM" id="Phobius"/>
    </source>
</evidence>
<reference evidence="8 9" key="1">
    <citation type="submission" date="2023-11" db="EMBL/GenBank/DDBJ databases">
        <title>An acidophilic fungus is an integral part of prey digestion in a carnivorous sundew plant.</title>
        <authorList>
            <person name="Tsai I.J."/>
        </authorList>
    </citation>
    <scope>NUCLEOTIDE SEQUENCE [LARGE SCALE GENOMIC DNA]</scope>
    <source>
        <strain evidence="8">169a</strain>
    </source>
</reference>
<feature type="compositionally biased region" description="Low complexity" evidence="6">
    <location>
        <begin position="47"/>
        <end position="61"/>
    </location>
</feature>
<feature type="site" description="Important for catalytic activity, responsible for pKa modulation of the active site Glu and correct orientation of both the proton donor and substrate" evidence="4">
    <location>
        <position position="343"/>
    </location>
</feature>
<keyword evidence="7" id="KW-1133">Transmembrane helix</keyword>
<feature type="compositionally biased region" description="Polar residues" evidence="6">
    <location>
        <begin position="1"/>
        <end position="46"/>
    </location>
</feature>
<keyword evidence="7" id="KW-0812">Transmembrane</keyword>
<comment type="similarity">
    <text evidence="1 5">Belongs to the glycosyl hydrolase 43 family.</text>
</comment>
<evidence type="ECO:0000256" key="5">
    <source>
        <dbReference type="RuleBase" id="RU361187"/>
    </source>
</evidence>
<feature type="region of interest" description="Disordered" evidence="6">
    <location>
        <begin position="1"/>
        <end position="65"/>
    </location>
</feature>
<feature type="transmembrane region" description="Helical" evidence="7">
    <location>
        <begin position="102"/>
        <end position="127"/>
    </location>
</feature>
<feature type="compositionally biased region" description="Low complexity" evidence="6">
    <location>
        <begin position="149"/>
        <end position="160"/>
    </location>
</feature>
<organism evidence="8 9">
    <name type="scientific">Acrodontium crateriforme</name>
    <dbReference type="NCBI Taxonomy" id="150365"/>
    <lineage>
        <taxon>Eukaryota</taxon>
        <taxon>Fungi</taxon>
        <taxon>Dikarya</taxon>
        <taxon>Ascomycota</taxon>
        <taxon>Pezizomycotina</taxon>
        <taxon>Dothideomycetes</taxon>
        <taxon>Dothideomycetidae</taxon>
        <taxon>Mycosphaerellales</taxon>
        <taxon>Teratosphaeriaceae</taxon>
        <taxon>Acrodontium</taxon>
    </lineage>
</organism>
<evidence type="ECO:0000313" key="9">
    <source>
        <dbReference type="Proteomes" id="UP001303373"/>
    </source>
</evidence>
<accession>A0AAQ3M2I5</accession>
<evidence type="ECO:0000256" key="4">
    <source>
        <dbReference type="PIRSR" id="PIRSR606710-2"/>
    </source>
</evidence>
<dbReference type="CDD" id="cd08999">
    <property type="entry name" value="GH43_ABN-like"/>
    <property type="match status" value="1"/>
</dbReference>
<evidence type="ECO:0000256" key="2">
    <source>
        <dbReference type="ARBA" id="ARBA00022801"/>
    </source>
</evidence>
<proteinExistence type="inferred from homology"/>
<keyword evidence="9" id="KW-1185">Reference proteome</keyword>
<evidence type="ECO:0000256" key="3">
    <source>
        <dbReference type="ARBA" id="ARBA00023295"/>
    </source>
</evidence>
<dbReference type="SUPFAM" id="SSF75005">
    <property type="entry name" value="Arabinanase/levansucrase/invertase"/>
    <property type="match status" value="1"/>
</dbReference>
<dbReference type="InterPro" id="IPR023296">
    <property type="entry name" value="Glyco_hydro_beta-prop_sf"/>
</dbReference>
<dbReference type="PANTHER" id="PTHR42812:SF5">
    <property type="entry name" value="ENDO-ARABINASE"/>
    <property type="match status" value="1"/>
</dbReference>
<dbReference type="PANTHER" id="PTHR42812">
    <property type="entry name" value="BETA-XYLOSIDASE"/>
    <property type="match status" value="1"/>
</dbReference>
<evidence type="ECO:0000256" key="6">
    <source>
        <dbReference type="SAM" id="MobiDB-lite"/>
    </source>
</evidence>
<protein>
    <submittedName>
        <fullName evidence="8">Glycoside hydrolase family 43 protein</fullName>
    </submittedName>
</protein>
<gene>
    <name evidence="8" type="ORF">R9X50_00146800</name>
</gene>
<feature type="region of interest" description="Disordered" evidence="6">
    <location>
        <begin position="137"/>
        <end position="160"/>
    </location>
</feature>
<dbReference type="GO" id="GO:0005975">
    <property type="term" value="P:carbohydrate metabolic process"/>
    <property type="evidence" value="ECO:0007669"/>
    <property type="project" value="InterPro"/>
</dbReference>
<dbReference type="InterPro" id="IPR051795">
    <property type="entry name" value="Glycosyl_Hydrlase_43"/>
</dbReference>
<dbReference type="AlphaFoldDB" id="A0AAQ3M2I5"/>
<dbReference type="EMBL" id="CP138581">
    <property type="protein sequence ID" value="WPG98675.1"/>
    <property type="molecule type" value="Genomic_DNA"/>
</dbReference>
<evidence type="ECO:0000256" key="1">
    <source>
        <dbReference type="ARBA" id="ARBA00009865"/>
    </source>
</evidence>
<dbReference type="GO" id="GO:0004553">
    <property type="term" value="F:hydrolase activity, hydrolyzing O-glycosyl compounds"/>
    <property type="evidence" value="ECO:0007669"/>
    <property type="project" value="InterPro"/>
</dbReference>
<keyword evidence="3 5" id="KW-0326">Glycosidase</keyword>
<keyword evidence="2 5" id="KW-0378">Hydrolase</keyword>